<name>A0ABP9M5Q1_9BURK</name>
<dbReference type="Pfam" id="PF01337">
    <property type="entry name" value="Barstar"/>
    <property type="match status" value="1"/>
</dbReference>
<evidence type="ECO:0000313" key="4">
    <source>
        <dbReference type="Proteomes" id="UP001500227"/>
    </source>
</evidence>
<feature type="domain" description="Barstar (barnase inhibitor)" evidence="2">
    <location>
        <begin position="37"/>
        <end position="128"/>
    </location>
</feature>
<protein>
    <submittedName>
        <fullName evidence="3">Barstar family protein</fullName>
    </submittedName>
</protein>
<proteinExistence type="inferred from homology"/>
<dbReference type="Gene3D" id="3.30.370.10">
    <property type="entry name" value="Barstar-like"/>
    <property type="match status" value="1"/>
</dbReference>
<dbReference type="InterPro" id="IPR000468">
    <property type="entry name" value="Barstar"/>
</dbReference>
<evidence type="ECO:0000256" key="1">
    <source>
        <dbReference type="ARBA" id="ARBA00006845"/>
    </source>
</evidence>
<keyword evidence="4" id="KW-1185">Reference proteome</keyword>
<dbReference type="EMBL" id="BAABKD010000009">
    <property type="protein sequence ID" value="GAA5089251.1"/>
    <property type="molecule type" value="Genomic_DNA"/>
</dbReference>
<dbReference type="SUPFAM" id="SSF52038">
    <property type="entry name" value="Barstar-related"/>
    <property type="match status" value="1"/>
</dbReference>
<evidence type="ECO:0000313" key="3">
    <source>
        <dbReference type="EMBL" id="GAA5089251.1"/>
    </source>
</evidence>
<evidence type="ECO:0000259" key="2">
    <source>
        <dbReference type="Pfam" id="PF01337"/>
    </source>
</evidence>
<sequence length="155" mass="16736">MSQATLQALLQNGGLIEATESQQEGIFALAQAAEITALTVECDRARSRSAVLRAIVKAVDFPEFFGNDLDALYDCLCDTVMDQKTGLYLWFNKLHTGDPSLAEDAQAILSVCNDVSDFASTKDRYFAYTVIHAGKHPDPDPGVAPTPYSGSADDN</sequence>
<comment type="caution">
    <text evidence="3">The sequence shown here is derived from an EMBL/GenBank/DDBJ whole genome shotgun (WGS) entry which is preliminary data.</text>
</comment>
<organism evidence="3 4">
    <name type="scientific">Paenalcaligenes hermetiae</name>
    <dbReference type="NCBI Taxonomy" id="1157987"/>
    <lineage>
        <taxon>Bacteria</taxon>
        <taxon>Pseudomonadati</taxon>
        <taxon>Pseudomonadota</taxon>
        <taxon>Betaproteobacteria</taxon>
        <taxon>Burkholderiales</taxon>
        <taxon>Alcaligenaceae</taxon>
        <taxon>Paenalcaligenes</taxon>
    </lineage>
</organism>
<dbReference type="Proteomes" id="UP001500227">
    <property type="component" value="Unassembled WGS sequence"/>
</dbReference>
<dbReference type="InterPro" id="IPR035905">
    <property type="entry name" value="Barstar-like_sf"/>
</dbReference>
<dbReference type="RefSeq" id="WP_300647424.1">
    <property type="nucleotide sequence ID" value="NZ_BAABKD010000009.1"/>
</dbReference>
<gene>
    <name evidence="3" type="ORF">GCM10023337_11850</name>
</gene>
<reference evidence="4" key="1">
    <citation type="journal article" date="2019" name="Int. J. Syst. Evol. Microbiol.">
        <title>The Global Catalogue of Microorganisms (GCM) 10K type strain sequencing project: providing services to taxonomists for standard genome sequencing and annotation.</title>
        <authorList>
            <consortium name="The Broad Institute Genomics Platform"/>
            <consortium name="The Broad Institute Genome Sequencing Center for Infectious Disease"/>
            <person name="Wu L."/>
            <person name="Ma J."/>
        </authorList>
    </citation>
    <scope>NUCLEOTIDE SEQUENCE [LARGE SCALE GENOMIC DNA]</scope>
    <source>
        <strain evidence="4">JCM 18423</strain>
    </source>
</reference>
<accession>A0ABP9M5Q1</accession>
<comment type="similarity">
    <text evidence="1">Belongs to the barstar family.</text>
</comment>